<protein>
    <submittedName>
        <fullName evidence="3">MBL fold metallo-hydrolase</fullName>
    </submittedName>
</protein>
<dbReference type="Pfam" id="PF00753">
    <property type="entry name" value="Lactamase_B"/>
    <property type="match status" value="1"/>
</dbReference>
<dbReference type="InterPro" id="IPR036866">
    <property type="entry name" value="RibonucZ/Hydroxyglut_hydro"/>
</dbReference>
<feature type="signal peptide" evidence="1">
    <location>
        <begin position="1"/>
        <end position="23"/>
    </location>
</feature>
<dbReference type="Proteomes" id="UP000552954">
    <property type="component" value="Unassembled WGS sequence"/>
</dbReference>
<dbReference type="GO" id="GO:0016787">
    <property type="term" value="F:hydrolase activity"/>
    <property type="evidence" value="ECO:0007669"/>
    <property type="project" value="UniProtKB-KW"/>
</dbReference>
<dbReference type="SMART" id="SM00849">
    <property type="entry name" value="Lactamase_B"/>
    <property type="match status" value="1"/>
</dbReference>
<keyword evidence="3" id="KW-0378">Hydrolase</keyword>
<dbReference type="PANTHER" id="PTHR42951:SF20">
    <property type="entry name" value="BETA LACTAMASE"/>
    <property type="match status" value="1"/>
</dbReference>
<evidence type="ECO:0000256" key="1">
    <source>
        <dbReference type="SAM" id="SignalP"/>
    </source>
</evidence>
<organism evidence="3 4">
    <name type="scientific">Ramlibacter montanisoli</name>
    <dbReference type="NCBI Taxonomy" id="2732512"/>
    <lineage>
        <taxon>Bacteria</taxon>
        <taxon>Pseudomonadati</taxon>
        <taxon>Pseudomonadota</taxon>
        <taxon>Betaproteobacteria</taxon>
        <taxon>Burkholderiales</taxon>
        <taxon>Comamonadaceae</taxon>
        <taxon>Ramlibacter</taxon>
    </lineage>
</organism>
<evidence type="ECO:0000259" key="2">
    <source>
        <dbReference type="SMART" id="SM00849"/>
    </source>
</evidence>
<name>A0A849KQC3_9BURK</name>
<accession>A0A849KQC3</accession>
<dbReference type="PANTHER" id="PTHR42951">
    <property type="entry name" value="METALLO-BETA-LACTAMASE DOMAIN-CONTAINING"/>
    <property type="match status" value="1"/>
</dbReference>
<dbReference type="InterPro" id="IPR050855">
    <property type="entry name" value="NDM-1-like"/>
</dbReference>
<feature type="domain" description="Metallo-beta-lactamase" evidence="2">
    <location>
        <begin position="279"/>
        <end position="464"/>
    </location>
</feature>
<dbReference type="InterPro" id="IPR001279">
    <property type="entry name" value="Metallo-B-lactamas"/>
</dbReference>
<dbReference type="PROSITE" id="PS51257">
    <property type="entry name" value="PROKAR_LIPOPROTEIN"/>
    <property type="match status" value="1"/>
</dbReference>
<reference evidence="3 4" key="1">
    <citation type="submission" date="2020-05" db="EMBL/GenBank/DDBJ databases">
        <authorList>
            <person name="Khan S.A."/>
            <person name="Jeon C.O."/>
            <person name="Chun B.H."/>
        </authorList>
    </citation>
    <scope>NUCLEOTIDE SEQUENCE [LARGE SCALE GENOMIC DNA]</scope>
    <source>
        <strain evidence="3 4">B156</strain>
    </source>
</reference>
<dbReference type="Gene3D" id="3.60.15.10">
    <property type="entry name" value="Ribonuclease Z/Hydroxyacylglutathione hydrolase-like"/>
    <property type="match status" value="1"/>
</dbReference>
<sequence>MLRHALASLFAAGLLAGCATPTADPGAVLRQADAAMGGTQLRTLRYAASGTGATYGQAYVPGTAWPRINIPSYARWIDYENAALREDSVRTRAEPNGGGALPLMGLGEQRVSAWVRGNQAWNMTGPAPAAAPVAAEGRIHDLWTTPHGVVKAALRNNASVRSEGGLSVVSFAQPGLYRATAWIGADGLVQRVDSVMPHPVSGDTQVSTLYSGWRDWGGVKFPARITQSMGGYPVLDLNVTEVQANPAFASDVPALVAQFAERVESTRVADGVWYLSGGSHHSVLVEFADHLMLIEAPLYDGRANAVLAEVRRLVPNKPLRYVVNSHHHFDHSGGLRAAAATGATLVVSEPARAWFEQAFATPNAVRPDALAQSGRRATFLGVNGTRTFSDATRTVQVHFIEGSPHAQGFMMAWLPRERLLVEADAYTPAAPNSPPPAQANPLHVNLVNNVQRLGWDVDRILPLHGRIVPFTELRTAAKM</sequence>
<proteinExistence type="predicted"/>
<keyword evidence="1" id="KW-0732">Signal</keyword>
<feature type="chain" id="PRO_5032503385" evidence="1">
    <location>
        <begin position="24"/>
        <end position="479"/>
    </location>
</feature>
<reference evidence="3 4" key="2">
    <citation type="submission" date="2020-06" db="EMBL/GenBank/DDBJ databases">
        <title>Ramlibacter rhizophilus sp. nov., isolated from rhizosphere soil of national flower Mugunghwa from South Korea.</title>
        <authorList>
            <person name="Zheng-Fei Y."/>
            <person name="Huan T."/>
        </authorList>
    </citation>
    <scope>NUCLEOTIDE SEQUENCE [LARGE SCALE GENOMIC DNA]</scope>
    <source>
        <strain evidence="3 4">B156</strain>
    </source>
</reference>
<gene>
    <name evidence="3" type="ORF">HK415_13925</name>
</gene>
<dbReference type="AlphaFoldDB" id="A0A849KQC3"/>
<dbReference type="RefSeq" id="WP_171560209.1">
    <property type="nucleotide sequence ID" value="NZ_JABFCS010000001.1"/>
</dbReference>
<comment type="caution">
    <text evidence="3">The sequence shown here is derived from an EMBL/GenBank/DDBJ whole genome shotgun (WGS) entry which is preliminary data.</text>
</comment>
<keyword evidence="4" id="KW-1185">Reference proteome</keyword>
<evidence type="ECO:0000313" key="4">
    <source>
        <dbReference type="Proteomes" id="UP000552954"/>
    </source>
</evidence>
<dbReference type="SUPFAM" id="SSF56281">
    <property type="entry name" value="Metallo-hydrolase/oxidoreductase"/>
    <property type="match status" value="1"/>
</dbReference>
<evidence type="ECO:0000313" key="3">
    <source>
        <dbReference type="EMBL" id="NNU44019.1"/>
    </source>
</evidence>
<dbReference type="EMBL" id="JABFCS010000001">
    <property type="protein sequence ID" value="NNU44019.1"/>
    <property type="molecule type" value="Genomic_DNA"/>
</dbReference>